<name>A0AA97FIW3_9MICO</name>
<proteinExistence type="predicted"/>
<evidence type="ECO:0000256" key="4">
    <source>
        <dbReference type="PROSITE-ProRule" id="PRU00335"/>
    </source>
</evidence>
<dbReference type="InterPro" id="IPR009057">
    <property type="entry name" value="Homeodomain-like_sf"/>
</dbReference>
<evidence type="ECO:0000313" key="6">
    <source>
        <dbReference type="EMBL" id="WOF23538.1"/>
    </source>
</evidence>
<evidence type="ECO:0000259" key="5">
    <source>
        <dbReference type="PROSITE" id="PS50977"/>
    </source>
</evidence>
<dbReference type="PROSITE" id="PS50977">
    <property type="entry name" value="HTH_TETR_2"/>
    <property type="match status" value="1"/>
</dbReference>
<sequence>MAESALNLRERRRQKTLRRLTDVARRLTGDRGFTGFTVEELCEEAGVSRRTFFNYFAAKEDAVLGFPVRRDDDAIDAAFVTGGADRPPGGVSTTLLDDMLAFFIARWGRLSLTASEAKRVFAIIDQEPRLHTRILQLLREGEQTTIALVERREDLAPGDIRASTLVHVVGTLNRIVAEEYLATHGDAPPSLDDFADRLRERAAIVRALFA</sequence>
<evidence type="ECO:0000256" key="2">
    <source>
        <dbReference type="ARBA" id="ARBA00023125"/>
    </source>
</evidence>
<keyword evidence="7" id="KW-1185">Reference proteome</keyword>
<evidence type="ECO:0000256" key="3">
    <source>
        <dbReference type="ARBA" id="ARBA00023163"/>
    </source>
</evidence>
<evidence type="ECO:0000313" key="7">
    <source>
        <dbReference type="Proteomes" id="UP001305498"/>
    </source>
</evidence>
<dbReference type="InterPro" id="IPR050109">
    <property type="entry name" value="HTH-type_TetR-like_transc_reg"/>
</dbReference>
<dbReference type="Gene3D" id="1.10.357.10">
    <property type="entry name" value="Tetracycline Repressor, domain 2"/>
    <property type="match status" value="1"/>
</dbReference>
<dbReference type="PRINTS" id="PR00455">
    <property type="entry name" value="HTHTETR"/>
</dbReference>
<dbReference type="PANTHER" id="PTHR30055">
    <property type="entry name" value="HTH-TYPE TRANSCRIPTIONAL REGULATOR RUTR"/>
    <property type="match status" value="1"/>
</dbReference>
<keyword evidence="1" id="KW-0805">Transcription regulation</keyword>
<keyword evidence="2 4" id="KW-0238">DNA-binding</keyword>
<evidence type="ECO:0000256" key="1">
    <source>
        <dbReference type="ARBA" id="ARBA00023015"/>
    </source>
</evidence>
<feature type="domain" description="HTH tetR-type" evidence="5">
    <location>
        <begin position="14"/>
        <end position="74"/>
    </location>
</feature>
<dbReference type="RefSeq" id="WP_317140010.1">
    <property type="nucleotide sequence ID" value="NZ_CP118157.1"/>
</dbReference>
<protein>
    <submittedName>
        <fullName evidence="6">TetR family transcriptional regulator</fullName>
    </submittedName>
</protein>
<gene>
    <name evidence="6" type="ORF">N8K70_02330</name>
</gene>
<dbReference type="PROSITE" id="PS01081">
    <property type="entry name" value="HTH_TETR_1"/>
    <property type="match status" value="1"/>
</dbReference>
<dbReference type="InterPro" id="IPR023772">
    <property type="entry name" value="DNA-bd_HTH_TetR-type_CS"/>
</dbReference>
<keyword evidence="3" id="KW-0804">Transcription</keyword>
<dbReference type="PANTHER" id="PTHR30055:SF238">
    <property type="entry name" value="MYCOFACTOCIN BIOSYNTHESIS TRANSCRIPTIONAL REGULATOR MFTR-RELATED"/>
    <property type="match status" value="1"/>
</dbReference>
<accession>A0AA97FIW3</accession>
<feature type="DNA-binding region" description="H-T-H motif" evidence="4">
    <location>
        <begin position="37"/>
        <end position="56"/>
    </location>
</feature>
<dbReference type="GO" id="GO:0000976">
    <property type="term" value="F:transcription cis-regulatory region binding"/>
    <property type="evidence" value="ECO:0007669"/>
    <property type="project" value="TreeGrafter"/>
</dbReference>
<dbReference type="Pfam" id="PF00440">
    <property type="entry name" value="TetR_N"/>
    <property type="match status" value="1"/>
</dbReference>
<dbReference type="KEGG" id="mbet:N8K70_02330"/>
<dbReference type="AlphaFoldDB" id="A0AA97FIW3"/>
<reference evidence="6 7" key="1">
    <citation type="submission" date="2023-02" db="EMBL/GenBank/DDBJ databases">
        <title>Microbacterium betulae sp. nov., isolated from birch wood.</title>
        <authorList>
            <person name="Pasciak M."/>
            <person name="Pawlik K.J."/>
            <person name="Martynowski D."/>
            <person name="Laczmanski L."/>
            <person name="Ciekot J."/>
            <person name="Szponar B."/>
            <person name="Wojcik-Fatla A."/>
            <person name="Mackiewicz B."/>
            <person name="Farian E."/>
            <person name="Cholewa G."/>
            <person name="Cholewa A."/>
            <person name="Dutkiewicz J."/>
        </authorList>
    </citation>
    <scope>NUCLEOTIDE SEQUENCE [LARGE SCALE GENOMIC DNA]</scope>
    <source>
        <strain evidence="6 7">AB</strain>
    </source>
</reference>
<dbReference type="EMBL" id="CP118157">
    <property type="protein sequence ID" value="WOF23538.1"/>
    <property type="molecule type" value="Genomic_DNA"/>
</dbReference>
<organism evidence="6 7">
    <name type="scientific">Microbacterium betulae</name>
    <dbReference type="NCBI Taxonomy" id="2981139"/>
    <lineage>
        <taxon>Bacteria</taxon>
        <taxon>Bacillati</taxon>
        <taxon>Actinomycetota</taxon>
        <taxon>Actinomycetes</taxon>
        <taxon>Micrococcales</taxon>
        <taxon>Microbacteriaceae</taxon>
        <taxon>Microbacterium</taxon>
    </lineage>
</organism>
<dbReference type="GO" id="GO:0003700">
    <property type="term" value="F:DNA-binding transcription factor activity"/>
    <property type="evidence" value="ECO:0007669"/>
    <property type="project" value="TreeGrafter"/>
</dbReference>
<dbReference type="SUPFAM" id="SSF46689">
    <property type="entry name" value="Homeodomain-like"/>
    <property type="match status" value="1"/>
</dbReference>
<dbReference type="Proteomes" id="UP001305498">
    <property type="component" value="Chromosome"/>
</dbReference>
<dbReference type="InterPro" id="IPR001647">
    <property type="entry name" value="HTH_TetR"/>
</dbReference>